<keyword evidence="3" id="KW-1185">Reference proteome</keyword>
<dbReference type="InterPro" id="IPR043502">
    <property type="entry name" value="DNA/RNA_pol_sf"/>
</dbReference>
<dbReference type="PANTHER" id="PTHR47331">
    <property type="entry name" value="PHD-TYPE DOMAIN-CONTAINING PROTEIN"/>
    <property type="match status" value="1"/>
</dbReference>
<reference evidence="2 3" key="1">
    <citation type="journal article" date="2019" name="Sci. Rep.">
        <title>Orb-weaving spider Araneus ventricosus genome elucidates the spidroin gene catalogue.</title>
        <authorList>
            <person name="Kono N."/>
            <person name="Nakamura H."/>
            <person name="Ohtoshi R."/>
            <person name="Moran D.A.P."/>
            <person name="Shinohara A."/>
            <person name="Yoshida Y."/>
            <person name="Fujiwara M."/>
            <person name="Mori M."/>
            <person name="Tomita M."/>
            <person name="Arakawa K."/>
        </authorList>
    </citation>
    <scope>NUCLEOTIDE SEQUENCE [LARGE SCALE GENOMIC DNA]</scope>
</reference>
<name>A0A4Y2N4B7_ARAVE</name>
<dbReference type="Gene3D" id="3.30.70.270">
    <property type="match status" value="1"/>
</dbReference>
<dbReference type="GO" id="GO:0042575">
    <property type="term" value="C:DNA polymerase complex"/>
    <property type="evidence" value="ECO:0007669"/>
    <property type="project" value="UniProtKB-ARBA"/>
</dbReference>
<dbReference type="Gene3D" id="3.10.10.10">
    <property type="entry name" value="HIV Type 1 Reverse Transcriptase, subunit A, domain 1"/>
    <property type="match status" value="1"/>
</dbReference>
<evidence type="ECO:0000313" key="2">
    <source>
        <dbReference type="EMBL" id="GBN33440.1"/>
    </source>
</evidence>
<accession>A0A4Y2N4B7</accession>
<dbReference type="EMBL" id="BGPR01008379">
    <property type="protein sequence ID" value="GBN33440.1"/>
    <property type="molecule type" value="Genomic_DNA"/>
</dbReference>
<proteinExistence type="predicted"/>
<feature type="domain" description="Integrase zinc-binding" evidence="1">
    <location>
        <begin position="571"/>
        <end position="619"/>
    </location>
</feature>
<gene>
    <name evidence="2" type="ORF">AVEN_171049_1</name>
</gene>
<dbReference type="Proteomes" id="UP000499080">
    <property type="component" value="Unassembled WGS sequence"/>
</dbReference>
<dbReference type="GO" id="GO:0071897">
    <property type="term" value="P:DNA biosynthetic process"/>
    <property type="evidence" value="ECO:0007669"/>
    <property type="project" value="UniProtKB-ARBA"/>
</dbReference>
<dbReference type="SUPFAM" id="SSF53098">
    <property type="entry name" value="Ribonuclease H-like"/>
    <property type="match status" value="1"/>
</dbReference>
<sequence length="875" mass="101084">MNITLTDVGVKSQPVQVFIGADLFGRFLTGQRRVLSCGLLLRLRLELAIRRLESTTKKLLHENLYDAYEGIFLEWLHEGIIQEVPVDEINLSGNYLPHRPVLQENSTTPIRPVFDASARMKGHPSLNESLHSGPNLIELIPDILLRFREKKIGVTADIRKAFLQISVCKEDRDFLRFLWWKNKDCQEDKFFRHARVVCGVRSSPFLLEAVLKYHLAKNCDVDPFVTKRLSNSFYVDNLLISVHNESELKHLINVPNELMKKDGFELQNWESSAPRDVNSKTIDLLGLKWNKSEDILSINPKWLKEFRELEALKEVRVPLWINITPDATKKFFIHTFCDASKDAYATVSYLVQESDDKNVHFLASRSRITPFKGSTTPRLELLAALVGARLIKSIVDALGWTTVKSFYWSYSTTVLTQRHVSGVENPADLPSRGCKASYLVKTRFWEGPRWLSSFQDKGPSNDFELDEDEILKERKKSAVSALVSVNQESSTEWFCQRFSKYENMVILVGWITRIVQKETFQEDDKQLKFLSVCKDEDGLLLVNTKIIYRKDTENFRTSVLLPSEHEIVSRLIRFHREKNSHCGVQTLINILRETYWILRGKKSVRKVISSCVICKRYSSKNLEYVAAPLPENRVRDAAVFQITGFDTEGPLFLKCNQQVWVLLFTCAIYRVVHLELMSGVSAEAFLMALRRFVARRGRCSTIYCDNGTNFGGAANILHSLDWKKDIKYGTVDANPPPAAWWGGWWERLIRIMKDLLKRVLGKAYLSHEEMMTFLCNCEAIINSRPLTYVSENDTDFTPISPSMFIQGISEWTVPDLDVSDYNSLSKRIKYRQTVQKDLRHRFRSEYFGQLVQRRTCKGSRPYLWEATTSREFIDL</sequence>
<dbReference type="InterPro" id="IPR043128">
    <property type="entry name" value="Rev_trsase/Diguanyl_cyclase"/>
</dbReference>
<dbReference type="InterPro" id="IPR012337">
    <property type="entry name" value="RNaseH-like_sf"/>
</dbReference>
<organism evidence="2 3">
    <name type="scientific">Araneus ventricosus</name>
    <name type="common">Orbweaver spider</name>
    <name type="synonym">Epeira ventricosa</name>
    <dbReference type="NCBI Taxonomy" id="182803"/>
    <lineage>
        <taxon>Eukaryota</taxon>
        <taxon>Metazoa</taxon>
        <taxon>Ecdysozoa</taxon>
        <taxon>Arthropoda</taxon>
        <taxon>Chelicerata</taxon>
        <taxon>Arachnida</taxon>
        <taxon>Araneae</taxon>
        <taxon>Araneomorphae</taxon>
        <taxon>Entelegynae</taxon>
        <taxon>Araneoidea</taxon>
        <taxon>Araneidae</taxon>
        <taxon>Araneus</taxon>
    </lineage>
</organism>
<dbReference type="SUPFAM" id="SSF56672">
    <property type="entry name" value="DNA/RNA polymerases"/>
    <property type="match status" value="1"/>
</dbReference>
<dbReference type="Pfam" id="PF17921">
    <property type="entry name" value="Integrase_H2C2"/>
    <property type="match status" value="1"/>
</dbReference>
<dbReference type="Gene3D" id="3.30.420.10">
    <property type="entry name" value="Ribonuclease H-like superfamily/Ribonuclease H"/>
    <property type="match status" value="1"/>
</dbReference>
<protein>
    <recommendedName>
        <fullName evidence="1">Integrase zinc-binding domain-containing protein</fullName>
    </recommendedName>
</protein>
<dbReference type="InterPro" id="IPR041588">
    <property type="entry name" value="Integrase_H2C2"/>
</dbReference>
<dbReference type="GO" id="GO:0003676">
    <property type="term" value="F:nucleic acid binding"/>
    <property type="evidence" value="ECO:0007669"/>
    <property type="project" value="InterPro"/>
</dbReference>
<dbReference type="Pfam" id="PF05380">
    <property type="entry name" value="Peptidase_A17"/>
    <property type="match status" value="1"/>
</dbReference>
<dbReference type="InterPro" id="IPR008042">
    <property type="entry name" value="Retrotrans_Pao"/>
</dbReference>
<evidence type="ECO:0000259" key="1">
    <source>
        <dbReference type="Pfam" id="PF17921"/>
    </source>
</evidence>
<dbReference type="InterPro" id="IPR036397">
    <property type="entry name" value="RNaseH_sf"/>
</dbReference>
<dbReference type="Gene3D" id="1.10.340.70">
    <property type="match status" value="1"/>
</dbReference>
<comment type="caution">
    <text evidence="2">The sequence shown here is derived from an EMBL/GenBank/DDBJ whole genome shotgun (WGS) entry which is preliminary data.</text>
</comment>
<dbReference type="OrthoDB" id="5875526at2759"/>
<dbReference type="AlphaFoldDB" id="A0A4Y2N4B7"/>
<evidence type="ECO:0000313" key="3">
    <source>
        <dbReference type="Proteomes" id="UP000499080"/>
    </source>
</evidence>